<reference evidence="1" key="1">
    <citation type="submission" date="2019-12" db="EMBL/GenBank/DDBJ databases">
        <title>Comparative genomics gives insights into the taxonomy of the Azoarcus-Aromatoleum group and reveals separate origins of nif in the plant-associated Azoarcus and non-plant-associated Aromatoleum sub-groups.</title>
        <authorList>
            <person name="Lafos M."/>
            <person name="Maluk M."/>
            <person name="Batista M."/>
            <person name="Junghare M."/>
            <person name="Carmona M."/>
            <person name="Faoro H."/>
            <person name="Cruz L.M."/>
            <person name="Battistoni F."/>
            <person name="De Souza E."/>
            <person name="Pedrosa F."/>
            <person name="Chen W.-M."/>
            <person name="Poole P.S."/>
            <person name="Dixon R.A."/>
            <person name="James E.K."/>
        </authorList>
    </citation>
    <scope>NUCLEOTIDE SEQUENCE</scope>
    <source>
        <strain evidence="1">NSC3</strain>
    </source>
</reference>
<evidence type="ECO:0000313" key="1">
    <source>
        <dbReference type="EMBL" id="NMG05104.1"/>
    </source>
</evidence>
<dbReference type="Proteomes" id="UP000599523">
    <property type="component" value="Unassembled WGS sequence"/>
</dbReference>
<protein>
    <submittedName>
        <fullName evidence="1">Uncharacterized protein</fullName>
    </submittedName>
</protein>
<proteinExistence type="predicted"/>
<accession>A0A972F9Z4</accession>
<comment type="caution">
    <text evidence="1">The sequence shown here is derived from an EMBL/GenBank/DDBJ whole genome shotgun (WGS) entry which is preliminary data.</text>
</comment>
<organism evidence="1 2">
    <name type="scientific">Azoarcus taiwanensis</name>
    <dbReference type="NCBI Taxonomy" id="666964"/>
    <lineage>
        <taxon>Bacteria</taxon>
        <taxon>Pseudomonadati</taxon>
        <taxon>Pseudomonadota</taxon>
        <taxon>Betaproteobacteria</taxon>
        <taxon>Rhodocyclales</taxon>
        <taxon>Zoogloeaceae</taxon>
        <taxon>Azoarcus</taxon>
    </lineage>
</organism>
<gene>
    <name evidence="1" type="ORF">GPA21_19375</name>
</gene>
<keyword evidence="2" id="KW-1185">Reference proteome</keyword>
<sequence>MKAEVMQTPNRCDRFHVITSPRGALSPAGYPIAAFEILVADLQVEQARQIAKQFNKREQDHADR</sequence>
<evidence type="ECO:0000313" key="2">
    <source>
        <dbReference type="Proteomes" id="UP000599523"/>
    </source>
</evidence>
<dbReference type="EMBL" id="WTVM01000208">
    <property type="protein sequence ID" value="NMG05104.1"/>
    <property type="molecule type" value="Genomic_DNA"/>
</dbReference>
<name>A0A972F9Z4_9RHOO</name>
<dbReference type="RefSeq" id="WP_168989717.1">
    <property type="nucleotide sequence ID" value="NZ_CAWPHM010000120.1"/>
</dbReference>
<dbReference type="AlphaFoldDB" id="A0A972F9Z4"/>